<sequence length="433" mass="47525">MIECKRAIKVAAEGLSRDGSTFSRPEIGRADPMKSQMVEQLERARFSVAQCLALQLHLGARVEFACSAALIRFACLLPNRLSLLIRPLMEVIRVGFPATPTSSIPSALASSNVSSELNDSTLSSAAGLDLVPIGQTVRLQYLAGVSLARLLYAEWISTSHLSASPSYSTSFTTSVGSECDKLHLYKKDCVPSNLDKASNSTNTDSTTLPFCQNSSKAAQKVVKNLITYLSSSDPGDEVMCDSQKPLASFFLPSEVPTNISRQHISSSIGLNRSGIERIGVPINPTFRSKQMVAGMSNTLDSPECSSHFRHLQFRGASIALNCLCRQFLAVPTSKLTVSLNPADSPILSLDAIKFGLPSLWKSLWIRPLQLVYQLFMSDHPDPRCTDDCGDINDLQYKCELYFLHHKVRFSIRSFLTAFELQKKTFLSGIKSQN</sequence>
<dbReference type="EMBL" id="CAAALY010012307">
    <property type="protein sequence ID" value="VEL11607.1"/>
    <property type="molecule type" value="Genomic_DNA"/>
</dbReference>
<dbReference type="Proteomes" id="UP000784294">
    <property type="component" value="Unassembled WGS sequence"/>
</dbReference>
<reference evidence="1" key="1">
    <citation type="submission" date="2018-11" db="EMBL/GenBank/DDBJ databases">
        <authorList>
            <consortium name="Pathogen Informatics"/>
        </authorList>
    </citation>
    <scope>NUCLEOTIDE SEQUENCE</scope>
</reference>
<proteinExistence type="predicted"/>
<dbReference type="AlphaFoldDB" id="A0A3S4ZHF7"/>
<evidence type="ECO:0000313" key="1">
    <source>
        <dbReference type="EMBL" id="VEL11607.1"/>
    </source>
</evidence>
<name>A0A3S4ZHF7_9PLAT</name>
<evidence type="ECO:0000313" key="2">
    <source>
        <dbReference type="Proteomes" id="UP000784294"/>
    </source>
</evidence>
<protein>
    <submittedName>
        <fullName evidence="1">Uncharacterized protein</fullName>
    </submittedName>
</protein>
<gene>
    <name evidence="1" type="ORF">PXEA_LOCUS5047</name>
</gene>
<comment type="caution">
    <text evidence="1">The sequence shown here is derived from an EMBL/GenBank/DDBJ whole genome shotgun (WGS) entry which is preliminary data.</text>
</comment>
<organism evidence="1 2">
    <name type="scientific">Protopolystoma xenopodis</name>
    <dbReference type="NCBI Taxonomy" id="117903"/>
    <lineage>
        <taxon>Eukaryota</taxon>
        <taxon>Metazoa</taxon>
        <taxon>Spiralia</taxon>
        <taxon>Lophotrochozoa</taxon>
        <taxon>Platyhelminthes</taxon>
        <taxon>Monogenea</taxon>
        <taxon>Polyopisthocotylea</taxon>
        <taxon>Polystomatidea</taxon>
        <taxon>Polystomatidae</taxon>
        <taxon>Protopolystoma</taxon>
    </lineage>
</organism>
<accession>A0A3S4ZHF7</accession>
<keyword evidence="2" id="KW-1185">Reference proteome</keyword>